<feature type="compositionally biased region" description="Polar residues" evidence="1">
    <location>
        <begin position="118"/>
        <end position="135"/>
    </location>
</feature>
<protein>
    <submittedName>
        <fullName evidence="2">Uncharacterized protein</fullName>
    </submittedName>
</protein>
<name>A0ABS5ZN81_9PROT</name>
<comment type="caution">
    <text evidence="2">The sequence shown here is derived from an EMBL/GenBank/DDBJ whole genome shotgun (WGS) entry which is preliminary data.</text>
</comment>
<organism evidence="2 3">
    <name type="scientific">Acidithiobacillus concretivorus</name>
    <dbReference type="NCBI Taxonomy" id="3063952"/>
    <lineage>
        <taxon>Bacteria</taxon>
        <taxon>Pseudomonadati</taxon>
        <taxon>Pseudomonadota</taxon>
        <taxon>Acidithiobacillia</taxon>
        <taxon>Acidithiobacillales</taxon>
        <taxon>Acidithiobacillaceae</taxon>
        <taxon>Acidithiobacillus</taxon>
    </lineage>
</organism>
<feature type="region of interest" description="Disordered" evidence="1">
    <location>
        <begin position="112"/>
        <end position="135"/>
    </location>
</feature>
<dbReference type="Proteomes" id="UP001197028">
    <property type="component" value="Unassembled WGS sequence"/>
</dbReference>
<accession>A0ABS5ZN81</accession>
<dbReference type="EMBL" id="JABELD010000030">
    <property type="protein sequence ID" value="MBU2738111.1"/>
    <property type="molecule type" value="Genomic_DNA"/>
</dbReference>
<sequence>MNTLHKITVNYKWSILALGLICFVPYVGLAQADTLVSSKQIQKEATLFHQQTNLNKSFVGASKATNQFEIDSKVSNQQLARVSGKGIPVSLPTIGRNTNGVVLWDELQTRSGGGKTSFEWSGGNNLQSISMSTNR</sequence>
<keyword evidence="3" id="KW-1185">Reference proteome</keyword>
<proteinExistence type="predicted"/>
<dbReference type="RefSeq" id="WP_215863117.1">
    <property type="nucleotide sequence ID" value="NZ_JABELD010000030.1"/>
</dbReference>
<evidence type="ECO:0000313" key="3">
    <source>
        <dbReference type="Proteomes" id="UP001197028"/>
    </source>
</evidence>
<gene>
    <name evidence="2" type="ORF">HJG40_04730</name>
</gene>
<evidence type="ECO:0000256" key="1">
    <source>
        <dbReference type="SAM" id="MobiDB-lite"/>
    </source>
</evidence>
<reference evidence="2 3" key="1">
    <citation type="journal article" date="2021" name="ISME J.">
        <title>Genomic evolution of the class Acidithiobacillia: deep-branching Proteobacteria living in extreme acidic conditions.</title>
        <authorList>
            <person name="Moya-Beltran A."/>
            <person name="Beard S."/>
            <person name="Rojas-Villalobos C."/>
            <person name="Issotta F."/>
            <person name="Gallardo Y."/>
            <person name="Ulloa R."/>
            <person name="Giaveno A."/>
            <person name="Degli Esposti M."/>
            <person name="Johnson D.B."/>
            <person name="Quatrini R."/>
        </authorList>
    </citation>
    <scope>NUCLEOTIDE SEQUENCE [LARGE SCALE GENOMIC DNA]</scope>
    <source>
        <strain evidence="2 3">ATCC 19703</strain>
    </source>
</reference>
<evidence type="ECO:0000313" key="2">
    <source>
        <dbReference type="EMBL" id="MBU2738111.1"/>
    </source>
</evidence>